<dbReference type="PANTHER" id="PTHR16356:SF1">
    <property type="entry name" value="TRANSMEMBRANE AND COILED-COIL DOMAIN-CONTAINING PROTEIN 6"/>
    <property type="match status" value="1"/>
</dbReference>
<dbReference type="InterPro" id="IPR016024">
    <property type="entry name" value="ARM-type_fold"/>
</dbReference>
<dbReference type="AlphaFoldDB" id="T1HJY9"/>
<sequence length="401" mass="45898">MEYDGAENVRNRMRESTCAERAKRRKERYKLQRQLSYTSKEKEKVLDENDVLAAALSITNSSGDKIEPLKVLKESFIDNMTHIVTFMKVEGASHTLIKYLLSQNSMEQLLAMECCCNLSLGDTKTCFKLAKGATPYLINILHGFNYNLMNVALLTLGNLSGSGKKTCQILHRQGVLNSFDHTIKIAELREATAKAMIMFTKNYLNELSHEESLSVVKSCLPYYETSAHIQWLLYHFSSLAYIKPLLISEQLPNRIIRYLSRLTSIQADNIIPITAQVRTVAFLSTDPDGNTVNVLLDNWDITLRIIKFLMRSNYRHLCKELFWSLGNIIRHNSPEIKRLEKGMKYIETLVFIHDVDFSSSDENLNGFVVRTDKKLLALYFAGNGFCLFRNKNEEGSSAYKE</sequence>
<dbReference type="OMA" id="IRILAHH"/>
<evidence type="ECO:0000313" key="2">
    <source>
        <dbReference type="EnsemblMetazoa" id="RPRC004361-PA"/>
    </source>
</evidence>
<name>T1HJY9_RHOPR</name>
<dbReference type="SUPFAM" id="SSF48371">
    <property type="entry name" value="ARM repeat"/>
    <property type="match status" value="1"/>
</dbReference>
<dbReference type="VEuPathDB" id="VectorBase:RPRC004361"/>
<dbReference type="InParanoid" id="T1HJY9"/>
<dbReference type="Proteomes" id="UP000015103">
    <property type="component" value="Unassembled WGS sequence"/>
</dbReference>
<protein>
    <recommendedName>
        <fullName evidence="4">IBB domain-containing protein</fullName>
    </recommendedName>
</protein>
<feature type="region of interest" description="Disordered" evidence="1">
    <location>
        <begin position="1"/>
        <end position="21"/>
    </location>
</feature>
<dbReference type="PANTHER" id="PTHR16356">
    <property type="entry name" value="TRANSMEMBRANE AND COILED-COIL DOMAIN-CONTAINING PROTEIN 6 TMCO6"/>
    <property type="match status" value="1"/>
</dbReference>
<evidence type="ECO:0000256" key="1">
    <source>
        <dbReference type="SAM" id="MobiDB-lite"/>
    </source>
</evidence>
<organism evidence="2 3">
    <name type="scientific">Rhodnius prolixus</name>
    <name type="common">Triatomid bug</name>
    <dbReference type="NCBI Taxonomy" id="13249"/>
    <lineage>
        <taxon>Eukaryota</taxon>
        <taxon>Metazoa</taxon>
        <taxon>Ecdysozoa</taxon>
        <taxon>Arthropoda</taxon>
        <taxon>Hexapoda</taxon>
        <taxon>Insecta</taxon>
        <taxon>Pterygota</taxon>
        <taxon>Neoptera</taxon>
        <taxon>Paraneoptera</taxon>
        <taxon>Hemiptera</taxon>
        <taxon>Heteroptera</taxon>
        <taxon>Panheteroptera</taxon>
        <taxon>Cimicomorpha</taxon>
        <taxon>Reduviidae</taxon>
        <taxon>Triatominae</taxon>
        <taxon>Rhodnius</taxon>
    </lineage>
</organism>
<keyword evidence="3" id="KW-1185">Reference proteome</keyword>
<evidence type="ECO:0008006" key="4">
    <source>
        <dbReference type="Google" id="ProtNLM"/>
    </source>
</evidence>
<dbReference type="EMBL" id="ACPB03016345">
    <property type="status" value="NOT_ANNOTATED_CDS"/>
    <property type="molecule type" value="Genomic_DNA"/>
</dbReference>
<dbReference type="HOGENOM" id="CLU_687561_0_0_1"/>
<accession>T1HJY9</accession>
<dbReference type="STRING" id="13249.T1HJY9"/>
<feature type="compositionally biased region" description="Basic and acidic residues" evidence="1">
    <location>
        <begin position="7"/>
        <end position="21"/>
    </location>
</feature>
<dbReference type="Gene3D" id="1.25.10.10">
    <property type="entry name" value="Leucine-rich Repeat Variant"/>
    <property type="match status" value="1"/>
</dbReference>
<dbReference type="InterPro" id="IPR011989">
    <property type="entry name" value="ARM-like"/>
</dbReference>
<dbReference type="EnsemblMetazoa" id="RPRC004361-RA">
    <property type="protein sequence ID" value="RPRC004361-PA"/>
    <property type="gene ID" value="RPRC004361"/>
</dbReference>
<reference evidence="2" key="1">
    <citation type="submission" date="2015-05" db="UniProtKB">
        <authorList>
            <consortium name="EnsemblMetazoa"/>
        </authorList>
    </citation>
    <scope>IDENTIFICATION</scope>
</reference>
<dbReference type="eggNOG" id="ENOG502S9I9">
    <property type="taxonomic scope" value="Eukaryota"/>
</dbReference>
<evidence type="ECO:0000313" key="3">
    <source>
        <dbReference type="Proteomes" id="UP000015103"/>
    </source>
</evidence>
<proteinExistence type="predicted"/>